<evidence type="ECO:0000313" key="1">
    <source>
        <dbReference type="EMBL" id="KIK22550.1"/>
    </source>
</evidence>
<organism evidence="1 2">
    <name type="scientific">Pisolithus microcarpus 441</name>
    <dbReference type="NCBI Taxonomy" id="765257"/>
    <lineage>
        <taxon>Eukaryota</taxon>
        <taxon>Fungi</taxon>
        <taxon>Dikarya</taxon>
        <taxon>Basidiomycota</taxon>
        <taxon>Agaricomycotina</taxon>
        <taxon>Agaricomycetes</taxon>
        <taxon>Agaricomycetidae</taxon>
        <taxon>Boletales</taxon>
        <taxon>Sclerodermatineae</taxon>
        <taxon>Pisolithaceae</taxon>
        <taxon>Pisolithus</taxon>
    </lineage>
</organism>
<name>A0A0C9YCP6_9AGAM</name>
<dbReference type="HOGENOM" id="CLU_163773_0_0_1"/>
<dbReference type="STRING" id="765257.A0A0C9YCP6"/>
<protein>
    <recommendedName>
        <fullName evidence="3">Reverse transcriptase zinc-binding domain-containing protein</fullName>
    </recommendedName>
</protein>
<feature type="non-terminal residue" evidence="1">
    <location>
        <position position="1"/>
    </location>
</feature>
<dbReference type="Proteomes" id="UP000054018">
    <property type="component" value="Unassembled WGS sequence"/>
</dbReference>
<gene>
    <name evidence="1" type="ORF">PISMIDRAFT_59211</name>
</gene>
<sequence>DTSRKTYGRLLQCRTRHAFLGEYHSTFVPTEDPSCPCGEPIQTRQHIITSCPTFENHRNILRTASEGLVISDLLERKKELR</sequence>
<dbReference type="OrthoDB" id="3229437at2759"/>
<proteinExistence type="predicted"/>
<dbReference type="AlphaFoldDB" id="A0A0C9YCP6"/>
<reference evidence="1 2" key="1">
    <citation type="submission" date="2014-04" db="EMBL/GenBank/DDBJ databases">
        <authorList>
            <consortium name="DOE Joint Genome Institute"/>
            <person name="Kuo A."/>
            <person name="Kohler A."/>
            <person name="Costa M.D."/>
            <person name="Nagy L.G."/>
            <person name="Floudas D."/>
            <person name="Copeland A."/>
            <person name="Barry K.W."/>
            <person name="Cichocki N."/>
            <person name="Veneault-Fourrey C."/>
            <person name="LaButti K."/>
            <person name="Lindquist E.A."/>
            <person name="Lipzen A."/>
            <person name="Lundell T."/>
            <person name="Morin E."/>
            <person name="Murat C."/>
            <person name="Sun H."/>
            <person name="Tunlid A."/>
            <person name="Henrissat B."/>
            <person name="Grigoriev I.V."/>
            <person name="Hibbett D.S."/>
            <person name="Martin F."/>
            <person name="Nordberg H.P."/>
            <person name="Cantor M.N."/>
            <person name="Hua S.X."/>
        </authorList>
    </citation>
    <scope>NUCLEOTIDE SEQUENCE [LARGE SCALE GENOMIC DNA]</scope>
    <source>
        <strain evidence="1 2">441</strain>
    </source>
</reference>
<dbReference type="EMBL" id="KN833738">
    <property type="protein sequence ID" value="KIK22550.1"/>
    <property type="molecule type" value="Genomic_DNA"/>
</dbReference>
<evidence type="ECO:0000313" key="2">
    <source>
        <dbReference type="Proteomes" id="UP000054018"/>
    </source>
</evidence>
<accession>A0A0C9YCP6</accession>
<keyword evidence="2" id="KW-1185">Reference proteome</keyword>
<evidence type="ECO:0008006" key="3">
    <source>
        <dbReference type="Google" id="ProtNLM"/>
    </source>
</evidence>
<reference evidence="2" key="2">
    <citation type="submission" date="2015-01" db="EMBL/GenBank/DDBJ databases">
        <title>Evolutionary Origins and Diversification of the Mycorrhizal Mutualists.</title>
        <authorList>
            <consortium name="DOE Joint Genome Institute"/>
            <consortium name="Mycorrhizal Genomics Consortium"/>
            <person name="Kohler A."/>
            <person name="Kuo A."/>
            <person name="Nagy L.G."/>
            <person name="Floudas D."/>
            <person name="Copeland A."/>
            <person name="Barry K.W."/>
            <person name="Cichocki N."/>
            <person name="Veneault-Fourrey C."/>
            <person name="LaButti K."/>
            <person name="Lindquist E.A."/>
            <person name="Lipzen A."/>
            <person name="Lundell T."/>
            <person name="Morin E."/>
            <person name="Murat C."/>
            <person name="Riley R."/>
            <person name="Ohm R."/>
            <person name="Sun H."/>
            <person name="Tunlid A."/>
            <person name="Henrissat B."/>
            <person name="Grigoriev I.V."/>
            <person name="Hibbett D.S."/>
            <person name="Martin F."/>
        </authorList>
    </citation>
    <scope>NUCLEOTIDE SEQUENCE [LARGE SCALE GENOMIC DNA]</scope>
    <source>
        <strain evidence="2">441</strain>
    </source>
</reference>
<feature type="non-terminal residue" evidence="1">
    <location>
        <position position="81"/>
    </location>
</feature>